<organism evidence="1 2">
    <name type="scientific">Litoribrevibacter albus</name>
    <dbReference type="NCBI Taxonomy" id="1473156"/>
    <lineage>
        <taxon>Bacteria</taxon>
        <taxon>Pseudomonadati</taxon>
        <taxon>Pseudomonadota</taxon>
        <taxon>Gammaproteobacteria</taxon>
        <taxon>Oceanospirillales</taxon>
        <taxon>Oceanospirillaceae</taxon>
        <taxon>Litoribrevibacter</taxon>
    </lineage>
</organism>
<name>A0AA37SAD9_9GAMM</name>
<accession>A0AA37SAD9</accession>
<dbReference type="Proteomes" id="UP001161389">
    <property type="component" value="Unassembled WGS sequence"/>
</dbReference>
<proteinExistence type="predicted"/>
<evidence type="ECO:0000313" key="1">
    <source>
        <dbReference type="EMBL" id="GLQ31486.1"/>
    </source>
</evidence>
<keyword evidence="2" id="KW-1185">Reference proteome</keyword>
<dbReference type="AlphaFoldDB" id="A0AA37SAD9"/>
<reference evidence="1" key="2">
    <citation type="submission" date="2023-01" db="EMBL/GenBank/DDBJ databases">
        <title>Draft genome sequence of Litoribrevibacter albus strain NBRC 110071.</title>
        <authorList>
            <person name="Sun Q."/>
            <person name="Mori K."/>
        </authorList>
    </citation>
    <scope>NUCLEOTIDE SEQUENCE</scope>
    <source>
        <strain evidence="1">NBRC 110071</strain>
    </source>
</reference>
<comment type="caution">
    <text evidence="1">The sequence shown here is derived from an EMBL/GenBank/DDBJ whole genome shotgun (WGS) entry which is preliminary data.</text>
</comment>
<reference evidence="1" key="1">
    <citation type="journal article" date="2014" name="Int. J. Syst. Evol. Microbiol.">
        <title>Complete genome sequence of Corynebacterium casei LMG S-19264T (=DSM 44701T), isolated from a smear-ripened cheese.</title>
        <authorList>
            <consortium name="US DOE Joint Genome Institute (JGI-PGF)"/>
            <person name="Walter F."/>
            <person name="Albersmeier A."/>
            <person name="Kalinowski J."/>
            <person name="Ruckert C."/>
        </authorList>
    </citation>
    <scope>NUCLEOTIDE SEQUENCE</scope>
    <source>
        <strain evidence="1">NBRC 110071</strain>
    </source>
</reference>
<dbReference type="EMBL" id="BSNM01000013">
    <property type="protein sequence ID" value="GLQ31486.1"/>
    <property type="molecule type" value="Genomic_DNA"/>
</dbReference>
<protein>
    <submittedName>
        <fullName evidence="1">Uncharacterized protein</fullName>
    </submittedName>
</protein>
<sequence>MITFITDILTPAEPDILKGFEHYDLVFVPLDDDLSADFLRISPPETGWSHDELCRHSGRLECGDAYLAPPGIPLNIPSAQWVGSSEV</sequence>
<evidence type="ECO:0000313" key="2">
    <source>
        <dbReference type="Proteomes" id="UP001161389"/>
    </source>
</evidence>
<dbReference type="RefSeq" id="WP_284381108.1">
    <property type="nucleotide sequence ID" value="NZ_BSNM01000013.1"/>
</dbReference>
<gene>
    <name evidence="1" type="ORF">GCM10007876_19650</name>
</gene>